<dbReference type="Proteomes" id="UP000662931">
    <property type="component" value="Chromosome 4"/>
</dbReference>
<proteinExistence type="predicted"/>
<dbReference type="RefSeq" id="XP_038779651.1">
    <property type="nucleotide sequence ID" value="XM_038923723.1"/>
</dbReference>
<evidence type="ECO:0000313" key="4">
    <source>
        <dbReference type="Proteomes" id="UP000662931"/>
    </source>
</evidence>
<dbReference type="OrthoDB" id="7771656at2759"/>
<dbReference type="InterPro" id="IPR012341">
    <property type="entry name" value="6hp_glycosidase-like_sf"/>
</dbReference>
<evidence type="ECO:0000256" key="1">
    <source>
        <dbReference type="SAM" id="MobiDB-lite"/>
    </source>
</evidence>
<dbReference type="Pfam" id="PF06824">
    <property type="entry name" value="Glyco_hydro_125"/>
    <property type="match status" value="1"/>
</dbReference>
<feature type="transmembrane region" description="Helical" evidence="2">
    <location>
        <begin position="37"/>
        <end position="55"/>
    </location>
</feature>
<name>A0A875S451_EENNA</name>
<dbReference type="InterPro" id="IPR008313">
    <property type="entry name" value="GH125"/>
</dbReference>
<keyword evidence="4" id="KW-1185">Reference proteome</keyword>
<dbReference type="GO" id="GO:0005975">
    <property type="term" value="P:carbohydrate metabolic process"/>
    <property type="evidence" value="ECO:0007669"/>
    <property type="project" value="InterPro"/>
</dbReference>
<dbReference type="Gene3D" id="1.50.10.10">
    <property type="match status" value="1"/>
</dbReference>
<dbReference type="InterPro" id="IPR008928">
    <property type="entry name" value="6-hairpin_glycosidase_sf"/>
</dbReference>
<dbReference type="GO" id="GO:0004553">
    <property type="term" value="F:hydrolase activity, hydrolyzing O-glycosyl compounds"/>
    <property type="evidence" value="ECO:0007669"/>
    <property type="project" value="UniProtKB-ARBA"/>
</dbReference>
<gene>
    <name evidence="3" type="ORF">FOA43_003472</name>
</gene>
<evidence type="ECO:0000256" key="2">
    <source>
        <dbReference type="SAM" id="Phobius"/>
    </source>
</evidence>
<dbReference type="PANTHER" id="PTHR31047:SF0">
    <property type="entry name" value="MEIOTICALLY UP-REGULATED GENE 157 PROTEIN"/>
    <property type="match status" value="1"/>
</dbReference>
<dbReference type="EMBL" id="CP064815">
    <property type="protein sequence ID" value="QPG76086.1"/>
    <property type="molecule type" value="Genomic_DNA"/>
</dbReference>
<dbReference type="GeneID" id="62196872"/>
<dbReference type="AlphaFoldDB" id="A0A875S451"/>
<keyword evidence="2" id="KW-0812">Transmembrane</keyword>
<feature type="region of interest" description="Disordered" evidence="1">
    <location>
        <begin position="1"/>
        <end position="21"/>
    </location>
</feature>
<evidence type="ECO:0000313" key="3">
    <source>
        <dbReference type="EMBL" id="QPG76086.1"/>
    </source>
</evidence>
<accession>A0A875S451</accession>
<dbReference type="PANTHER" id="PTHR31047">
    <property type="entry name" value="MEIOTICALLY UP-REGULATED GENE 157 PROTEIN"/>
    <property type="match status" value="1"/>
</dbReference>
<dbReference type="KEGG" id="bnn:FOA43_003472"/>
<dbReference type="SUPFAM" id="SSF48208">
    <property type="entry name" value="Six-hairpin glycosidases"/>
    <property type="match status" value="1"/>
</dbReference>
<keyword evidence="2" id="KW-1133">Transmembrane helix</keyword>
<keyword evidence="2" id="KW-0472">Membrane</keyword>
<reference evidence="3" key="1">
    <citation type="submission" date="2020-10" db="EMBL/GenBank/DDBJ databases">
        <authorList>
            <person name="Roach M.J.R."/>
        </authorList>
    </citation>
    <scope>NUCLEOTIDE SEQUENCE</scope>
    <source>
        <strain evidence="3">CBS 1945</strain>
    </source>
</reference>
<organism evidence="3 4">
    <name type="scientific">Eeniella nana</name>
    <name type="common">Yeast</name>
    <name type="synonym">Brettanomyces nanus</name>
    <dbReference type="NCBI Taxonomy" id="13502"/>
    <lineage>
        <taxon>Eukaryota</taxon>
        <taxon>Fungi</taxon>
        <taxon>Dikarya</taxon>
        <taxon>Ascomycota</taxon>
        <taxon>Saccharomycotina</taxon>
        <taxon>Pichiomycetes</taxon>
        <taxon>Pichiales</taxon>
        <taxon>Pichiaceae</taxon>
        <taxon>Brettanomyces</taxon>
    </lineage>
</organism>
<evidence type="ECO:0008006" key="5">
    <source>
        <dbReference type="Google" id="ProtNLM"/>
    </source>
</evidence>
<protein>
    <recommendedName>
        <fullName evidence="5">Glycoside hydrolase family 125 protein</fullName>
    </recommendedName>
</protein>
<dbReference type="SMART" id="SM01149">
    <property type="entry name" value="DUF1237"/>
    <property type="match status" value="1"/>
</dbReference>
<sequence>MEYTDDYDEKDHDKPSGVTTPVGDRIALQMKTHRKKIGICVVFLCFIALVRRIFLSDGNNYVSRLGMQQSSLCPNYSDYSKVPHRPKSTGRLHLPYMRPRRECRTFGSKVVEQVIEDLQARIEDPDLFRLFENAFPNTLDTTVWWYEPSDKKTGTPRAFIATGDIAAEWLRDSAHQLSVYIPLIPYDENLQKLVKGAIVQQALYIRTAAYCNAFQPPKESRIESQPSAIDFVGPRPNWDTVFECKWEIDSLASFLSLTNQYIESSGDTSILTQEAWVSAFKSIIYVLRRQIMSSFDKVSQLEPPYYVFQRDTSSGTETLPLGGRGNPVARDIGLIRSAFRPSDDACIFQFFIPGNAHLAVELVKLSPLMDAVGLDALASKALYFGTKIKKAIMEHAVVESKKYGKVFAYEIDGFGGINMMDDANIPSLLSLPDLGFIKKDDEIYKNTRKMILSEEGNPYYLKGNYFEGIGGPHIGLRSAWPLSLLVQIRTSDDDDEILKLLDTVLTTTGGLGLMHESIHINSPSHAFTRSWFSWCNSEFAKTILDLAERKPKLIFRKDYADKPYKFAGL</sequence>